<evidence type="ECO:0000313" key="3">
    <source>
        <dbReference type="EMBL" id="CCH47021.1"/>
    </source>
</evidence>
<proteinExistence type="predicted"/>
<dbReference type="InParanoid" id="K0KUW3"/>
<name>K0KUW3_WICCF</name>
<feature type="chain" id="PRO_5003837983" evidence="2">
    <location>
        <begin position="19"/>
        <end position="146"/>
    </location>
</feature>
<feature type="compositionally biased region" description="Low complexity" evidence="1">
    <location>
        <begin position="28"/>
        <end position="41"/>
    </location>
</feature>
<reference evidence="3 4" key="1">
    <citation type="journal article" date="2012" name="Eukaryot. Cell">
        <title>Draft genome sequence of Wickerhamomyces ciferrii NRRL Y-1031 F-60-10.</title>
        <authorList>
            <person name="Schneider J."/>
            <person name="Andrea H."/>
            <person name="Blom J."/>
            <person name="Jaenicke S."/>
            <person name="Ruckert C."/>
            <person name="Schorsch C."/>
            <person name="Szczepanowski R."/>
            <person name="Farwick M."/>
            <person name="Goesmann A."/>
            <person name="Puhler A."/>
            <person name="Schaffer S."/>
            <person name="Tauch A."/>
            <person name="Kohler T."/>
            <person name="Brinkrolf K."/>
        </authorList>
    </citation>
    <scope>NUCLEOTIDE SEQUENCE [LARGE SCALE GENOMIC DNA]</scope>
    <source>
        <strain evidence="4">ATCC 14091 / BCRC 22168 / CBS 111 / JCM 3599 / NBRC 0793 / NRRL Y-1031 F-60-10</strain>
    </source>
</reference>
<organism evidence="3 4">
    <name type="scientific">Wickerhamomyces ciferrii (strain ATCC 14091 / BCRC 22168 / CBS 111 / JCM 3599 / NBRC 0793 / NRRL Y-1031 F-60-10)</name>
    <name type="common">Yeast</name>
    <name type="synonym">Pichia ciferrii</name>
    <dbReference type="NCBI Taxonomy" id="1206466"/>
    <lineage>
        <taxon>Eukaryota</taxon>
        <taxon>Fungi</taxon>
        <taxon>Dikarya</taxon>
        <taxon>Ascomycota</taxon>
        <taxon>Saccharomycotina</taxon>
        <taxon>Saccharomycetes</taxon>
        <taxon>Phaffomycetales</taxon>
        <taxon>Wickerhamomycetaceae</taxon>
        <taxon>Wickerhamomyces</taxon>
    </lineage>
</organism>
<dbReference type="EMBL" id="CAIF01000300">
    <property type="protein sequence ID" value="CCH47021.1"/>
    <property type="molecule type" value="Genomic_DNA"/>
</dbReference>
<protein>
    <submittedName>
        <fullName evidence="3">Secreted protein</fullName>
    </submittedName>
</protein>
<accession>K0KUW3</accession>
<feature type="compositionally biased region" description="Polar residues" evidence="1">
    <location>
        <begin position="42"/>
        <end position="51"/>
    </location>
</feature>
<keyword evidence="2" id="KW-0732">Signal</keyword>
<feature type="region of interest" description="Disordered" evidence="1">
    <location>
        <begin position="28"/>
        <end position="52"/>
    </location>
</feature>
<evidence type="ECO:0000256" key="2">
    <source>
        <dbReference type="SAM" id="SignalP"/>
    </source>
</evidence>
<comment type="caution">
    <text evidence="3">The sequence shown here is derived from an EMBL/GenBank/DDBJ whole genome shotgun (WGS) entry which is preliminary data.</text>
</comment>
<dbReference type="AlphaFoldDB" id="K0KUW3"/>
<keyword evidence="4" id="KW-1185">Reference proteome</keyword>
<evidence type="ECO:0000313" key="4">
    <source>
        <dbReference type="Proteomes" id="UP000009328"/>
    </source>
</evidence>
<dbReference type="HOGENOM" id="CLU_127832_0_0_1"/>
<feature type="signal peptide" evidence="2">
    <location>
        <begin position="1"/>
        <end position="18"/>
    </location>
</feature>
<dbReference type="Proteomes" id="UP000009328">
    <property type="component" value="Unassembled WGS sequence"/>
</dbReference>
<evidence type="ECO:0000256" key="1">
    <source>
        <dbReference type="SAM" id="MobiDB-lite"/>
    </source>
</evidence>
<sequence>MKLSTIVVQGLLLSGIIASPIADPAADPVADPVPDSADIDSNNLSNGNETASIEGKKKTKLCSDAGKDKACYLGSFGKCVPYYTQTLQLSCQQGDPQMRMACLSQQPTFANKYCGFWCAKLKTIDDCKRANKATGLGYKCKSFDYC</sequence>
<gene>
    <name evidence="3" type="ORF">BN7_6630</name>
</gene>